<gene>
    <name evidence="3" type="ORF">IPOD504_LOCUS14680</name>
</gene>
<organism evidence="3 4">
    <name type="scientific">Iphiclides podalirius</name>
    <name type="common">scarce swallowtail</name>
    <dbReference type="NCBI Taxonomy" id="110791"/>
    <lineage>
        <taxon>Eukaryota</taxon>
        <taxon>Metazoa</taxon>
        <taxon>Ecdysozoa</taxon>
        <taxon>Arthropoda</taxon>
        <taxon>Hexapoda</taxon>
        <taxon>Insecta</taxon>
        <taxon>Pterygota</taxon>
        <taxon>Neoptera</taxon>
        <taxon>Endopterygota</taxon>
        <taxon>Lepidoptera</taxon>
        <taxon>Glossata</taxon>
        <taxon>Ditrysia</taxon>
        <taxon>Papilionoidea</taxon>
        <taxon>Papilionidae</taxon>
        <taxon>Papilioninae</taxon>
        <taxon>Iphiclides</taxon>
    </lineage>
</organism>
<evidence type="ECO:0000313" key="3">
    <source>
        <dbReference type="EMBL" id="CAH2069003.1"/>
    </source>
</evidence>
<protein>
    <submittedName>
        <fullName evidence="3">Uncharacterized protein</fullName>
    </submittedName>
</protein>
<feature type="region of interest" description="Disordered" evidence="1">
    <location>
        <begin position="207"/>
        <end position="230"/>
    </location>
</feature>
<feature type="chain" id="PRO_5045194753" evidence="2">
    <location>
        <begin position="23"/>
        <end position="289"/>
    </location>
</feature>
<evidence type="ECO:0000256" key="2">
    <source>
        <dbReference type="SAM" id="SignalP"/>
    </source>
</evidence>
<keyword evidence="2" id="KW-0732">Signal</keyword>
<feature type="non-terminal residue" evidence="3">
    <location>
        <position position="1"/>
    </location>
</feature>
<sequence length="289" mass="33905">MACKSTQILIFIFTILMLPCNGVRRQQQLEQARRLFHNYDPNEVSQIYGVPEFPIPPFGPGGRLGGVRQHRKLGLRYDGTNQRVLYTGFRRSPADYLMIVPEKNMKHRSKPRFKLVSTVVDLEKTNAFENLLRQLRELNLSGKAAYKKSESNYLSGVKSGDRQDIIQYRYRPVKPIRSDLILRTTIGGEPSRNFSNFQRFHQDENVNQDHDESLQHHDREKSSDEQKKMDIDTTKQKLMSLLNTKDTFNHIKYSEDAPEYSNFIPLNAKKKLRDWWFFNQDDFGPFTQN</sequence>
<proteinExistence type="predicted"/>
<dbReference type="Proteomes" id="UP000837857">
    <property type="component" value="Chromosome 5"/>
</dbReference>
<reference evidence="3" key="1">
    <citation type="submission" date="2022-03" db="EMBL/GenBank/DDBJ databases">
        <authorList>
            <person name="Martin H S."/>
        </authorList>
    </citation>
    <scope>NUCLEOTIDE SEQUENCE</scope>
</reference>
<name>A0ABN8IZX4_9NEOP</name>
<feature type="signal peptide" evidence="2">
    <location>
        <begin position="1"/>
        <end position="22"/>
    </location>
</feature>
<keyword evidence="4" id="KW-1185">Reference proteome</keyword>
<accession>A0ABN8IZX4</accession>
<dbReference type="EMBL" id="OW152817">
    <property type="protein sequence ID" value="CAH2069003.1"/>
    <property type="molecule type" value="Genomic_DNA"/>
</dbReference>
<evidence type="ECO:0000313" key="4">
    <source>
        <dbReference type="Proteomes" id="UP000837857"/>
    </source>
</evidence>
<evidence type="ECO:0000256" key="1">
    <source>
        <dbReference type="SAM" id="MobiDB-lite"/>
    </source>
</evidence>